<feature type="compositionally biased region" description="Low complexity" evidence="1">
    <location>
        <begin position="32"/>
        <end position="52"/>
    </location>
</feature>
<evidence type="ECO:0000313" key="2">
    <source>
        <dbReference type="EMBL" id="CAA2618196.1"/>
    </source>
</evidence>
<reference evidence="3" key="1">
    <citation type="submission" date="2020-02" db="EMBL/GenBank/DDBJ databases">
        <authorList>
            <person name="Scholz U."/>
            <person name="Mascher M."/>
            <person name="Fiebig A."/>
        </authorList>
    </citation>
    <scope>NUCLEOTIDE SEQUENCE</scope>
</reference>
<accession>A0A7I8K8I1</accession>
<evidence type="ECO:0000313" key="3">
    <source>
        <dbReference type="EMBL" id="CAA7394041.1"/>
    </source>
</evidence>
<dbReference type="AlphaFoldDB" id="A0A7I8K8I1"/>
<gene>
    <name evidence="2" type="ORF">SI7747_04004363</name>
    <name evidence="3" type="ORF">SI8410_04004702</name>
</gene>
<dbReference type="Proteomes" id="UP000663760">
    <property type="component" value="Chromosome 4"/>
</dbReference>
<protein>
    <submittedName>
        <fullName evidence="3">Uncharacterized protein</fullName>
    </submittedName>
</protein>
<name>A0A7I8K8I1_SPIIN</name>
<dbReference type="EMBL" id="LR746267">
    <property type="protein sequence ID" value="CAA7394041.1"/>
    <property type="molecule type" value="Genomic_DNA"/>
</dbReference>
<evidence type="ECO:0000256" key="1">
    <source>
        <dbReference type="SAM" id="MobiDB-lite"/>
    </source>
</evidence>
<evidence type="ECO:0000313" key="4">
    <source>
        <dbReference type="Proteomes" id="UP000663760"/>
    </source>
</evidence>
<feature type="compositionally biased region" description="Polar residues" evidence="1">
    <location>
        <begin position="9"/>
        <end position="18"/>
    </location>
</feature>
<organism evidence="3 4">
    <name type="scientific">Spirodela intermedia</name>
    <name type="common">Intermediate duckweed</name>
    <dbReference type="NCBI Taxonomy" id="51605"/>
    <lineage>
        <taxon>Eukaryota</taxon>
        <taxon>Viridiplantae</taxon>
        <taxon>Streptophyta</taxon>
        <taxon>Embryophyta</taxon>
        <taxon>Tracheophyta</taxon>
        <taxon>Spermatophyta</taxon>
        <taxon>Magnoliopsida</taxon>
        <taxon>Liliopsida</taxon>
        <taxon>Araceae</taxon>
        <taxon>Lemnoideae</taxon>
        <taxon>Spirodela</taxon>
    </lineage>
</organism>
<proteinExistence type="predicted"/>
<dbReference type="EMBL" id="LR743591">
    <property type="protein sequence ID" value="CAA2618196.1"/>
    <property type="molecule type" value="Genomic_DNA"/>
</dbReference>
<feature type="region of interest" description="Disordered" evidence="1">
    <location>
        <begin position="9"/>
        <end position="52"/>
    </location>
</feature>
<keyword evidence="4" id="KW-1185">Reference proteome</keyword>
<sequence length="52" mass="5634">MRCCSCLRESTSPASTRALNCRETSSEADLTSRSSAPSISLSPIPLSPYEKR</sequence>